<proteinExistence type="predicted"/>
<name>A0A1D1YD27_9ARAE</name>
<dbReference type="AlphaFoldDB" id="A0A1D1YD27"/>
<feature type="repeat" description="PPR" evidence="2">
    <location>
        <begin position="304"/>
        <end position="338"/>
    </location>
</feature>
<dbReference type="GO" id="GO:0003729">
    <property type="term" value="F:mRNA binding"/>
    <property type="evidence" value="ECO:0007669"/>
    <property type="project" value="TreeGrafter"/>
</dbReference>
<dbReference type="SUPFAM" id="SSF81901">
    <property type="entry name" value="HCP-like"/>
    <property type="match status" value="1"/>
</dbReference>
<feature type="repeat" description="PPR" evidence="2">
    <location>
        <begin position="234"/>
        <end position="268"/>
    </location>
</feature>
<dbReference type="Gene3D" id="1.25.40.10">
    <property type="entry name" value="Tetratricopeptide repeat domain"/>
    <property type="match status" value="2"/>
</dbReference>
<evidence type="ECO:0000313" key="3">
    <source>
        <dbReference type="EMBL" id="JAT52532.1"/>
    </source>
</evidence>
<dbReference type="Pfam" id="PF01535">
    <property type="entry name" value="PPR"/>
    <property type="match status" value="1"/>
</dbReference>
<evidence type="ECO:0000313" key="4">
    <source>
        <dbReference type="EMBL" id="JAT60920.1"/>
    </source>
</evidence>
<reference evidence="3" key="1">
    <citation type="submission" date="2015-07" db="EMBL/GenBank/DDBJ databases">
        <title>Transcriptome Assembly of Anthurium amnicola.</title>
        <authorList>
            <person name="Suzuki J."/>
        </authorList>
    </citation>
    <scope>NUCLEOTIDE SEQUENCE</scope>
</reference>
<dbReference type="NCBIfam" id="TIGR00756">
    <property type="entry name" value="PPR"/>
    <property type="match status" value="6"/>
</dbReference>
<organism evidence="3">
    <name type="scientific">Anthurium amnicola</name>
    <dbReference type="NCBI Taxonomy" id="1678845"/>
    <lineage>
        <taxon>Eukaryota</taxon>
        <taxon>Viridiplantae</taxon>
        <taxon>Streptophyta</taxon>
        <taxon>Embryophyta</taxon>
        <taxon>Tracheophyta</taxon>
        <taxon>Spermatophyta</taxon>
        <taxon>Magnoliopsida</taxon>
        <taxon>Liliopsida</taxon>
        <taxon>Araceae</taxon>
        <taxon>Pothoideae</taxon>
        <taxon>Potheae</taxon>
        <taxon>Anthurium</taxon>
    </lineage>
</organism>
<dbReference type="PANTHER" id="PTHR47933:SF45">
    <property type="entry name" value="PENTACOTRIPEPTIDE-REPEAT REGION OF PRORP DOMAIN-CONTAINING PROTEIN"/>
    <property type="match status" value="1"/>
</dbReference>
<evidence type="ECO:0000256" key="2">
    <source>
        <dbReference type="PROSITE-ProRule" id="PRU00708"/>
    </source>
</evidence>
<dbReference type="Pfam" id="PF13812">
    <property type="entry name" value="PPR_3"/>
    <property type="match status" value="1"/>
</dbReference>
<sequence length="392" mass="44587">MIRKWRLMPYKGKWQHMFCEQLAMEELKKKVTEEHNPGADFVELLTSTFGNYGLRLSFSAYSFTIKNLMQRSLFPQLPFILDNLEKVESFETSERIFINLIHCYGDANMLQEAVDIFFRIPKFRCTPSVKSLDSLLFTLCKRKEGLILVPDVLTRIPLMNLRLEGSSFWILIRALCKNGKVLSALELLDMMKLQECIPDSRTYSYILSSLCENADSVKVLDFLEEMKNAGFSPSLMDCTSVINVLVKEGKADDAFAILWQMKSDGLCPDVVNYTSVLKGYILSGDFQKAEAMFDEMLVIGLVPDSFAYNTYINGLCKQGHFEQACTMLVFMEKMGCSPGTLTYNIIIGAYCKAGEFGKAKEIMKRMQEKNVAGNSHTYRFMSGLLNKGEIVE</sequence>
<protein>
    <submittedName>
        <fullName evidence="3">Pentatricopeptide repeat-containing protein At2g38420, mitochondrial</fullName>
    </submittedName>
</protein>
<dbReference type="InterPro" id="IPR051240">
    <property type="entry name" value="Mito_RNA-Proc/Resp"/>
</dbReference>
<dbReference type="InterPro" id="IPR011990">
    <property type="entry name" value="TPR-like_helical_dom_sf"/>
</dbReference>
<dbReference type="InterPro" id="IPR002885">
    <property type="entry name" value="PPR_rpt"/>
</dbReference>
<dbReference type="EMBL" id="GDJX01007016">
    <property type="protein sequence ID" value="JAT60920.1"/>
    <property type="molecule type" value="Transcribed_RNA"/>
</dbReference>
<dbReference type="PROSITE" id="PS51375">
    <property type="entry name" value="PPR"/>
    <property type="match status" value="6"/>
</dbReference>
<keyword evidence="1" id="KW-0677">Repeat</keyword>
<feature type="repeat" description="PPR" evidence="2">
    <location>
        <begin position="339"/>
        <end position="373"/>
    </location>
</feature>
<dbReference type="EMBL" id="GDJX01015404">
    <property type="protein sequence ID" value="JAT52532.1"/>
    <property type="molecule type" value="Transcribed_RNA"/>
</dbReference>
<dbReference type="Pfam" id="PF13041">
    <property type="entry name" value="PPR_2"/>
    <property type="match status" value="2"/>
</dbReference>
<accession>A0A1D1YD27</accession>
<feature type="repeat" description="PPR" evidence="2">
    <location>
        <begin position="269"/>
        <end position="303"/>
    </location>
</feature>
<dbReference type="PANTHER" id="PTHR47933">
    <property type="entry name" value="PENTATRICOPEPTIDE REPEAT-CONTAINING PROTEIN 1, MITOCHONDRIAL"/>
    <property type="match status" value="1"/>
</dbReference>
<gene>
    <name evidence="3" type="primary">At2g38420_1</name>
    <name evidence="4" type="synonym">At2g38420_0</name>
    <name evidence="3" type="ORF">g.122831</name>
    <name evidence="4" type="ORF">g.122833</name>
</gene>
<feature type="repeat" description="PPR" evidence="2">
    <location>
        <begin position="164"/>
        <end position="198"/>
    </location>
</feature>
<evidence type="ECO:0000256" key="1">
    <source>
        <dbReference type="ARBA" id="ARBA00022737"/>
    </source>
</evidence>
<feature type="repeat" description="PPR" evidence="2">
    <location>
        <begin position="199"/>
        <end position="233"/>
    </location>
</feature>